<dbReference type="Pfam" id="PF25127">
    <property type="entry name" value="DUF7819"/>
    <property type="match status" value="1"/>
</dbReference>
<dbReference type="PANTHER" id="PTHR12323:SF0">
    <property type="entry name" value="CALCIUM HOMEOSTASIS ENDOPLASMIC RETICULUM PROTEIN"/>
    <property type="match status" value="1"/>
</dbReference>
<organism evidence="4 5">
    <name type="scientific">Parasitella parasitica</name>
    <dbReference type="NCBI Taxonomy" id="35722"/>
    <lineage>
        <taxon>Eukaryota</taxon>
        <taxon>Fungi</taxon>
        <taxon>Fungi incertae sedis</taxon>
        <taxon>Mucoromycota</taxon>
        <taxon>Mucoromycotina</taxon>
        <taxon>Mucoromycetes</taxon>
        <taxon>Mucorales</taxon>
        <taxon>Mucorineae</taxon>
        <taxon>Mucoraceae</taxon>
        <taxon>Parasitella</taxon>
    </lineage>
</organism>
<evidence type="ECO:0000313" key="5">
    <source>
        <dbReference type="Proteomes" id="UP000054107"/>
    </source>
</evidence>
<keyword evidence="2" id="KW-0472">Membrane</keyword>
<dbReference type="InterPro" id="IPR056721">
    <property type="entry name" value="DUF7819"/>
</dbReference>
<gene>
    <name evidence="4" type="primary">PARPA_11387.1 scaffold 44101</name>
</gene>
<dbReference type="Pfam" id="PF04818">
    <property type="entry name" value="CID"/>
    <property type="match status" value="1"/>
</dbReference>
<keyword evidence="2" id="KW-0812">Transmembrane</keyword>
<feature type="transmembrane region" description="Helical" evidence="2">
    <location>
        <begin position="369"/>
        <end position="392"/>
    </location>
</feature>
<dbReference type="GO" id="GO:0006874">
    <property type="term" value="P:intracellular calcium ion homeostasis"/>
    <property type="evidence" value="ECO:0007669"/>
    <property type="project" value="TreeGrafter"/>
</dbReference>
<feature type="domain" description="CID" evidence="3">
    <location>
        <begin position="31"/>
        <end position="171"/>
    </location>
</feature>
<dbReference type="STRING" id="35722.A0A0B7NNH9"/>
<evidence type="ECO:0000256" key="2">
    <source>
        <dbReference type="SAM" id="Phobius"/>
    </source>
</evidence>
<feature type="region of interest" description="Disordered" evidence="1">
    <location>
        <begin position="191"/>
        <end position="238"/>
    </location>
</feature>
<feature type="compositionally biased region" description="Low complexity" evidence="1">
    <location>
        <begin position="206"/>
        <end position="216"/>
    </location>
</feature>
<dbReference type="OrthoDB" id="21470at2759"/>
<keyword evidence="2" id="KW-1133">Transmembrane helix</keyword>
<dbReference type="EMBL" id="LN733608">
    <property type="protein sequence ID" value="CEP17095.1"/>
    <property type="molecule type" value="Genomic_DNA"/>
</dbReference>
<dbReference type="InterPro" id="IPR008942">
    <property type="entry name" value="ENTH_VHS"/>
</dbReference>
<evidence type="ECO:0000259" key="3">
    <source>
        <dbReference type="PROSITE" id="PS51391"/>
    </source>
</evidence>
<evidence type="ECO:0000313" key="4">
    <source>
        <dbReference type="EMBL" id="CEP17095.1"/>
    </source>
</evidence>
<dbReference type="PROSITE" id="PS51391">
    <property type="entry name" value="CID"/>
    <property type="match status" value="1"/>
</dbReference>
<evidence type="ECO:0000256" key="1">
    <source>
        <dbReference type="SAM" id="MobiDB-lite"/>
    </source>
</evidence>
<reference evidence="4 5" key="1">
    <citation type="submission" date="2014-09" db="EMBL/GenBank/DDBJ databases">
        <authorList>
            <person name="Ellenberger Sabrina"/>
        </authorList>
    </citation>
    <scope>NUCLEOTIDE SEQUENCE [LARGE SCALE GENOMIC DNA]</scope>
    <source>
        <strain evidence="4 5">CBS 412.66</strain>
    </source>
</reference>
<sequence length="483" mass="54551">MMNSSSIEDNSPSASFQKLCQTMLDGSSRNLTKKNVEDFRVILHMIMHECSKANIETGKHWVFDHCQSPIHIRALMDYIYALSESRSGQEERVHMLYLINDVVFNIARKQLTWMRDAILPLLTPFLKLVYDTASTPECKAKIAKVINFWYTKSVFESDIIDAIKKDVTGESIQSQPHHQADSTSSLLHLQETHHQKLHLQPPSPLQQPHMLQQQPPRIAPASSTQQHRPPGLSPMPLPEKPYYEMPAGLMLLTKGHSYEPLDPAMIKIPYPRPPPSEALMTAVDEFYSGMELVNADDVILSDKASQKNKDTQGWERGYLDGYMEAIQQQKRDMLERQKIIATSPVANMNRRAHDRYRSPGFSSGSRSRIAAVVAAVVAAVAQTIVIIVMAILAKDQEEDGATAEVEVDHLRPIFVEVTVEVLPLRFEKKALLEEEALAAEVEDLHHPLTLEAIIIALLSIQDVTVEVHHPHHHHSVNPHLQHQ</sequence>
<accession>A0A0B7NNH9</accession>
<dbReference type="InterPro" id="IPR006569">
    <property type="entry name" value="CID_dom"/>
</dbReference>
<protein>
    <recommendedName>
        <fullName evidence="3">CID domain-containing protein</fullName>
    </recommendedName>
</protein>
<dbReference type="PANTHER" id="PTHR12323">
    <property type="entry name" value="SR-RELATED CTD ASSOCIATED FACTOR 6"/>
    <property type="match status" value="1"/>
</dbReference>
<name>A0A0B7NNH9_9FUNG</name>
<dbReference type="Proteomes" id="UP000054107">
    <property type="component" value="Unassembled WGS sequence"/>
</dbReference>
<dbReference type="AlphaFoldDB" id="A0A0B7NNH9"/>
<dbReference type="GO" id="GO:0048471">
    <property type="term" value="C:perinuclear region of cytoplasm"/>
    <property type="evidence" value="ECO:0007669"/>
    <property type="project" value="TreeGrafter"/>
</dbReference>
<dbReference type="Gene3D" id="1.25.40.90">
    <property type="match status" value="1"/>
</dbReference>
<keyword evidence="5" id="KW-1185">Reference proteome</keyword>
<proteinExistence type="predicted"/>